<proteinExistence type="predicted"/>
<dbReference type="AlphaFoldDB" id="A0A839SXN3"/>
<organism evidence="4 5">
    <name type="scientific">Limibacillus halophilus</name>
    <dbReference type="NCBI Taxonomy" id="1579333"/>
    <lineage>
        <taxon>Bacteria</taxon>
        <taxon>Pseudomonadati</taxon>
        <taxon>Pseudomonadota</taxon>
        <taxon>Alphaproteobacteria</taxon>
        <taxon>Rhodospirillales</taxon>
        <taxon>Rhodovibrionaceae</taxon>
        <taxon>Limibacillus</taxon>
    </lineage>
</organism>
<feature type="transmembrane region" description="Helical" evidence="1">
    <location>
        <begin position="197"/>
        <end position="218"/>
    </location>
</feature>
<dbReference type="Pfam" id="PF19040">
    <property type="entry name" value="SGNH"/>
    <property type="match status" value="1"/>
</dbReference>
<feature type="transmembrane region" description="Helical" evidence="1">
    <location>
        <begin position="227"/>
        <end position="248"/>
    </location>
</feature>
<feature type="transmembrane region" description="Helical" evidence="1">
    <location>
        <begin position="171"/>
        <end position="191"/>
    </location>
</feature>
<evidence type="ECO:0000259" key="3">
    <source>
        <dbReference type="Pfam" id="PF19040"/>
    </source>
</evidence>
<name>A0A839SXN3_9PROT</name>
<dbReference type="InterPro" id="IPR050879">
    <property type="entry name" value="Acyltransferase_3"/>
</dbReference>
<protein>
    <submittedName>
        <fullName evidence="4">Peptidoglycan/LPS O-acetylase OafA/YrhL</fullName>
    </submittedName>
</protein>
<dbReference type="GO" id="GO:0009103">
    <property type="term" value="P:lipopolysaccharide biosynthetic process"/>
    <property type="evidence" value="ECO:0007669"/>
    <property type="project" value="TreeGrafter"/>
</dbReference>
<feature type="transmembrane region" description="Helical" evidence="1">
    <location>
        <begin position="76"/>
        <end position="95"/>
    </location>
</feature>
<dbReference type="RefSeq" id="WP_183417669.1">
    <property type="nucleotide sequence ID" value="NZ_JACHXA010000011.1"/>
</dbReference>
<accession>A0A839SXN3</accession>
<feature type="transmembrane region" description="Helical" evidence="1">
    <location>
        <begin position="293"/>
        <end position="312"/>
    </location>
</feature>
<dbReference type="GO" id="GO:0016747">
    <property type="term" value="F:acyltransferase activity, transferring groups other than amino-acyl groups"/>
    <property type="evidence" value="ECO:0007669"/>
    <property type="project" value="InterPro"/>
</dbReference>
<evidence type="ECO:0000313" key="4">
    <source>
        <dbReference type="EMBL" id="MBB3066839.1"/>
    </source>
</evidence>
<keyword evidence="5" id="KW-1185">Reference proteome</keyword>
<gene>
    <name evidence="4" type="ORF">FHR98_003150</name>
</gene>
<feature type="transmembrane region" description="Helical" evidence="1">
    <location>
        <begin position="35"/>
        <end position="55"/>
    </location>
</feature>
<dbReference type="Proteomes" id="UP000581135">
    <property type="component" value="Unassembled WGS sequence"/>
</dbReference>
<dbReference type="InterPro" id="IPR043968">
    <property type="entry name" value="SGNH"/>
</dbReference>
<evidence type="ECO:0000259" key="2">
    <source>
        <dbReference type="Pfam" id="PF01757"/>
    </source>
</evidence>
<feature type="transmembrane region" description="Helical" evidence="1">
    <location>
        <begin position="318"/>
        <end position="338"/>
    </location>
</feature>
<dbReference type="SUPFAM" id="SSF52266">
    <property type="entry name" value="SGNH hydrolase"/>
    <property type="match status" value="1"/>
</dbReference>
<keyword evidence="1" id="KW-0812">Transmembrane</keyword>
<dbReference type="EMBL" id="JACHXA010000011">
    <property type="protein sequence ID" value="MBB3066839.1"/>
    <property type="molecule type" value="Genomic_DNA"/>
</dbReference>
<feature type="transmembrane region" description="Helical" evidence="1">
    <location>
        <begin position="12"/>
        <end position="29"/>
    </location>
</feature>
<feature type="transmembrane region" description="Helical" evidence="1">
    <location>
        <begin position="254"/>
        <end position="272"/>
    </location>
</feature>
<feature type="transmembrane region" description="Helical" evidence="1">
    <location>
        <begin position="358"/>
        <end position="377"/>
    </location>
</feature>
<comment type="caution">
    <text evidence="4">The sequence shown here is derived from an EMBL/GenBank/DDBJ whole genome shotgun (WGS) entry which is preliminary data.</text>
</comment>
<dbReference type="InterPro" id="IPR002656">
    <property type="entry name" value="Acyl_transf_3_dom"/>
</dbReference>
<dbReference type="GO" id="GO:0016020">
    <property type="term" value="C:membrane"/>
    <property type="evidence" value="ECO:0007669"/>
    <property type="project" value="TreeGrafter"/>
</dbReference>
<dbReference type="PANTHER" id="PTHR23028">
    <property type="entry name" value="ACETYLTRANSFERASE"/>
    <property type="match status" value="1"/>
</dbReference>
<reference evidence="4 5" key="1">
    <citation type="submission" date="2020-08" db="EMBL/GenBank/DDBJ databases">
        <title>Genomic Encyclopedia of Type Strains, Phase III (KMG-III): the genomes of soil and plant-associated and newly described type strains.</title>
        <authorList>
            <person name="Whitman W."/>
        </authorList>
    </citation>
    <scope>NUCLEOTIDE SEQUENCE [LARGE SCALE GENOMIC DNA]</scope>
    <source>
        <strain evidence="4 5">CECT 8803</strain>
    </source>
</reference>
<feature type="domain" description="SGNH" evidence="3">
    <location>
        <begin position="431"/>
        <end position="630"/>
    </location>
</feature>
<feature type="transmembrane region" description="Helical" evidence="1">
    <location>
        <begin position="146"/>
        <end position="164"/>
    </location>
</feature>
<sequence>MRSERVFRPDIEGLRGLSVLLIVFYHLEVSLLPGGFIGVDVFFVISGFLITRLIIDDISAGTFTFRAFYLRRLRRLGPALLFTLAVSLFLAALSLSGGRLLDHILATLWALLGLSNIFFWIQTDYLQEPGGLALLHTWSLGVEEQFYLIWPAVLVLLSGSGAFAGRRFLPAMSAFLIAAAAGSLALSEYWLDRDASAVFFLTPFRAAEFAAGALLVFFSRQPIRIPVVIRNAMVVCGLGSILFAALRYSVEMRFPGLSSLVPAMGAVLIIAAGDPSVLRMPLGNRPLRWIGRISYSLYLIHFPVIVFFGLWSLLPNPFLDGLAMFLLSVLSAWGIHHWIEQPFRARSIVATNTGSKRFLAGLGGFAGVIAVACAILWQSGGLYDRLAEQSRALEAHRVDISRLRRRSIRFPECHMDFRVDDWKRYYSVAFESCNPVSPGRSYTMVVGDSTAADFWRALREAYQVEVLQFTGNGCVRNEKAHCAFLYRAAETFILAHKDQIDTVFVTGAYRDATHHFHLDWALLLQKKGVPVVLVGAPPYLPFRVMPTAIQLGSVEALVRKTGGKVSDMSAAENGRLAAKARKSGLPYLSRSTLFCPLETCELANAQAEAYFLDHRHMTPAGISQLGKILRRRFTSLDDVIAYAFATLK</sequence>
<evidence type="ECO:0000313" key="5">
    <source>
        <dbReference type="Proteomes" id="UP000581135"/>
    </source>
</evidence>
<evidence type="ECO:0000256" key="1">
    <source>
        <dbReference type="SAM" id="Phobius"/>
    </source>
</evidence>
<keyword evidence="1" id="KW-1133">Transmembrane helix</keyword>
<keyword evidence="1" id="KW-0472">Membrane</keyword>
<feature type="domain" description="Acyltransferase 3" evidence="2">
    <location>
        <begin position="10"/>
        <end position="336"/>
    </location>
</feature>
<dbReference type="PANTHER" id="PTHR23028:SF53">
    <property type="entry name" value="ACYL_TRANSF_3 DOMAIN-CONTAINING PROTEIN"/>
    <property type="match status" value="1"/>
</dbReference>
<dbReference type="Pfam" id="PF01757">
    <property type="entry name" value="Acyl_transf_3"/>
    <property type="match status" value="1"/>
</dbReference>